<dbReference type="SUPFAM" id="SSF55060">
    <property type="entry name" value="GHMP Kinase, C-terminal domain"/>
    <property type="match status" value="1"/>
</dbReference>
<dbReference type="InterPro" id="IPR006204">
    <property type="entry name" value="GHMP_kinase_N_dom"/>
</dbReference>
<comment type="catalytic activity">
    <reaction evidence="10">
        <text>4-CDP-2-C-methyl-D-erythritol + ATP = 4-CDP-2-C-methyl-D-erythritol 2-phosphate + ADP + H(+)</text>
        <dbReference type="Rhea" id="RHEA:18437"/>
        <dbReference type="ChEBI" id="CHEBI:15378"/>
        <dbReference type="ChEBI" id="CHEBI:30616"/>
        <dbReference type="ChEBI" id="CHEBI:57823"/>
        <dbReference type="ChEBI" id="CHEBI:57919"/>
        <dbReference type="ChEBI" id="CHEBI:456216"/>
        <dbReference type="EC" id="2.7.1.148"/>
    </reaction>
</comment>
<feature type="region of interest" description="Disordered" evidence="11">
    <location>
        <begin position="1"/>
        <end position="71"/>
    </location>
</feature>
<evidence type="ECO:0000256" key="6">
    <source>
        <dbReference type="ARBA" id="ARBA00022777"/>
    </source>
</evidence>
<dbReference type="InterPro" id="IPR020568">
    <property type="entry name" value="Ribosomal_Su5_D2-typ_SF"/>
</dbReference>
<evidence type="ECO:0000259" key="13">
    <source>
        <dbReference type="Pfam" id="PF08544"/>
    </source>
</evidence>
<comment type="function">
    <text evidence="10">Catalyzes the phosphorylation of the position 2 hydroxy group of 4-diphosphocytidyl-2C-methyl-D-erythritol.</text>
</comment>
<evidence type="ECO:0000259" key="12">
    <source>
        <dbReference type="Pfam" id="PF00288"/>
    </source>
</evidence>
<keyword evidence="15" id="KW-1185">Reference proteome</keyword>
<dbReference type="EC" id="2.7.1.148" evidence="2 10"/>
<dbReference type="UniPathway" id="UPA00056">
    <property type="reaction ID" value="UER00094"/>
</dbReference>
<evidence type="ECO:0000256" key="9">
    <source>
        <dbReference type="ARBA" id="ARBA00032554"/>
    </source>
</evidence>
<dbReference type="OrthoDB" id="9809438at2"/>
<dbReference type="KEGG" id="ppru:FDP22_11810"/>
<dbReference type="InterPro" id="IPR014721">
    <property type="entry name" value="Ribsml_uS5_D2-typ_fold_subgr"/>
</dbReference>
<evidence type="ECO:0000313" key="15">
    <source>
        <dbReference type="Proteomes" id="UP000305888"/>
    </source>
</evidence>
<evidence type="ECO:0000256" key="4">
    <source>
        <dbReference type="ARBA" id="ARBA00022679"/>
    </source>
</evidence>
<dbReference type="Gene3D" id="3.30.70.890">
    <property type="entry name" value="GHMP kinase, C-terminal domain"/>
    <property type="match status" value="1"/>
</dbReference>
<dbReference type="PANTHER" id="PTHR43527">
    <property type="entry name" value="4-DIPHOSPHOCYTIDYL-2-C-METHYL-D-ERYTHRITOL KINASE, CHLOROPLASTIC"/>
    <property type="match status" value="1"/>
</dbReference>
<sequence length="272" mass="26716">MARGAARAADTAHGAAGSAADMTRRARTAPGGAFPGRPPARDAGPAAGSGRSDAPRAPLHGAGVQGHATPPRGARITLEKALPVASGIGGGSADAAATLRALCRLWRMDLPETVLATAALALGADLPVCLLGRSARMSGIGEVLTPAPGLPEVHVVLANPGVGVSTGAVFRGLSGFGEGLEPLPALADAAALAAWLARQRNDLEPPARALCPPIAETLDALAAAPGALLARMSGSGATCFALFAGAEAAARAAAALSAARPGWWVRAAPVTS</sequence>
<evidence type="ECO:0000256" key="5">
    <source>
        <dbReference type="ARBA" id="ARBA00022741"/>
    </source>
</evidence>
<dbReference type="Proteomes" id="UP000305888">
    <property type="component" value="Chromosome"/>
</dbReference>
<dbReference type="Gene3D" id="3.30.230.10">
    <property type="match status" value="1"/>
</dbReference>
<dbReference type="GO" id="GO:0016114">
    <property type="term" value="P:terpenoid biosynthetic process"/>
    <property type="evidence" value="ECO:0007669"/>
    <property type="project" value="InterPro"/>
</dbReference>
<name>A0A5B8G365_9RHOB</name>
<evidence type="ECO:0000256" key="2">
    <source>
        <dbReference type="ARBA" id="ARBA00012052"/>
    </source>
</evidence>
<evidence type="ECO:0000313" key="14">
    <source>
        <dbReference type="EMBL" id="QDL93702.1"/>
    </source>
</evidence>
<keyword evidence="8 10" id="KW-0414">Isoprene biosynthesis</keyword>
<evidence type="ECO:0000256" key="1">
    <source>
        <dbReference type="ARBA" id="ARBA00009684"/>
    </source>
</evidence>
<evidence type="ECO:0000256" key="7">
    <source>
        <dbReference type="ARBA" id="ARBA00022840"/>
    </source>
</evidence>
<comment type="pathway">
    <text evidence="10">Isoprenoid biosynthesis; isopentenyl diphosphate biosynthesis via DXP pathway; isopentenyl diphosphate from 1-deoxy-D-xylulose 5-phosphate: step 3/6.</text>
</comment>
<feature type="compositionally biased region" description="Low complexity" evidence="11">
    <location>
        <begin position="41"/>
        <end position="52"/>
    </location>
</feature>
<feature type="domain" description="GHMP kinase N-terminal" evidence="12">
    <location>
        <begin position="70"/>
        <end position="132"/>
    </location>
</feature>
<evidence type="ECO:0000256" key="8">
    <source>
        <dbReference type="ARBA" id="ARBA00023229"/>
    </source>
</evidence>
<dbReference type="AlphaFoldDB" id="A0A5B8G365"/>
<feature type="compositionally biased region" description="Low complexity" evidence="11">
    <location>
        <begin position="1"/>
        <end position="20"/>
    </location>
</feature>
<dbReference type="InterPro" id="IPR013750">
    <property type="entry name" value="GHMP_kinase_C_dom"/>
</dbReference>
<keyword evidence="5 10" id="KW-0547">Nucleotide-binding</keyword>
<gene>
    <name evidence="10" type="primary">ispE</name>
    <name evidence="14" type="ORF">FDP22_11810</name>
</gene>
<feature type="domain" description="GHMP kinase C-terminal" evidence="13">
    <location>
        <begin position="189"/>
        <end position="258"/>
    </location>
</feature>
<evidence type="ECO:0000256" key="11">
    <source>
        <dbReference type="SAM" id="MobiDB-lite"/>
    </source>
</evidence>
<dbReference type="InterPro" id="IPR036554">
    <property type="entry name" value="GHMP_kinase_C_sf"/>
</dbReference>
<dbReference type="Pfam" id="PF08544">
    <property type="entry name" value="GHMP_kinases_C"/>
    <property type="match status" value="1"/>
</dbReference>
<keyword evidence="4 10" id="KW-0808">Transferase</keyword>
<dbReference type="Pfam" id="PF00288">
    <property type="entry name" value="GHMP_kinases_N"/>
    <property type="match status" value="1"/>
</dbReference>
<dbReference type="GO" id="GO:0005524">
    <property type="term" value="F:ATP binding"/>
    <property type="evidence" value="ECO:0007669"/>
    <property type="project" value="UniProtKB-UniRule"/>
</dbReference>
<reference evidence="14 15" key="1">
    <citation type="submission" date="2019-06" db="EMBL/GenBank/DDBJ databases">
        <title>Genome sequence of Rhodobacteraceae bacterium D4M1.</title>
        <authorList>
            <person name="Cao J."/>
        </authorList>
    </citation>
    <scope>NUCLEOTIDE SEQUENCE [LARGE SCALE GENOMIC DNA]</scope>
    <source>
        <strain evidence="14 15">D4M1</strain>
    </source>
</reference>
<accession>A0A5B8G365</accession>
<keyword evidence="7 10" id="KW-0067">ATP-binding</keyword>
<dbReference type="SUPFAM" id="SSF54211">
    <property type="entry name" value="Ribosomal protein S5 domain 2-like"/>
    <property type="match status" value="1"/>
</dbReference>
<protein>
    <recommendedName>
        <fullName evidence="3 10">4-diphosphocytidyl-2-C-methyl-D-erythritol kinase</fullName>
        <shortName evidence="10">CMK</shortName>
        <ecNumber evidence="2 10">2.7.1.148</ecNumber>
    </recommendedName>
    <alternativeName>
        <fullName evidence="9 10">4-(cytidine-5'-diphospho)-2-C-methyl-D-erythritol kinase</fullName>
    </alternativeName>
</protein>
<keyword evidence="6 10" id="KW-0418">Kinase</keyword>
<dbReference type="PANTHER" id="PTHR43527:SF2">
    <property type="entry name" value="4-DIPHOSPHOCYTIDYL-2-C-METHYL-D-ERYTHRITOL KINASE, CHLOROPLASTIC"/>
    <property type="match status" value="1"/>
</dbReference>
<dbReference type="NCBIfam" id="NF011202">
    <property type="entry name" value="PRK14608.1"/>
    <property type="match status" value="1"/>
</dbReference>
<dbReference type="EMBL" id="CP040818">
    <property type="protein sequence ID" value="QDL93702.1"/>
    <property type="molecule type" value="Genomic_DNA"/>
</dbReference>
<dbReference type="InterPro" id="IPR004424">
    <property type="entry name" value="IspE"/>
</dbReference>
<dbReference type="HAMAP" id="MF_00061">
    <property type="entry name" value="IspE"/>
    <property type="match status" value="1"/>
</dbReference>
<proteinExistence type="inferred from homology"/>
<dbReference type="GO" id="GO:0050515">
    <property type="term" value="F:4-(cytidine 5'-diphospho)-2-C-methyl-D-erythritol kinase activity"/>
    <property type="evidence" value="ECO:0007669"/>
    <property type="project" value="UniProtKB-UniRule"/>
</dbReference>
<evidence type="ECO:0000256" key="10">
    <source>
        <dbReference type="HAMAP-Rule" id="MF_00061"/>
    </source>
</evidence>
<comment type="similarity">
    <text evidence="1 10">Belongs to the GHMP kinase family. IspE subfamily.</text>
</comment>
<feature type="active site" evidence="10">
    <location>
        <position position="125"/>
    </location>
</feature>
<comment type="caution">
    <text evidence="10">Lacks conserved residue(s) required for the propagation of feature annotation.</text>
</comment>
<evidence type="ECO:0000256" key="3">
    <source>
        <dbReference type="ARBA" id="ARBA00017473"/>
    </source>
</evidence>
<feature type="binding site" evidence="10">
    <location>
        <begin position="83"/>
        <end position="93"/>
    </location>
    <ligand>
        <name>ATP</name>
        <dbReference type="ChEBI" id="CHEBI:30616"/>
    </ligand>
</feature>
<dbReference type="GO" id="GO:0019288">
    <property type="term" value="P:isopentenyl diphosphate biosynthetic process, methylerythritol 4-phosphate pathway"/>
    <property type="evidence" value="ECO:0007669"/>
    <property type="project" value="UniProtKB-UniRule"/>
</dbReference>
<organism evidence="14 15">
    <name type="scientific">Paroceanicella profunda</name>
    <dbReference type="NCBI Taxonomy" id="2579971"/>
    <lineage>
        <taxon>Bacteria</taxon>
        <taxon>Pseudomonadati</taxon>
        <taxon>Pseudomonadota</taxon>
        <taxon>Alphaproteobacteria</taxon>
        <taxon>Rhodobacterales</taxon>
        <taxon>Paracoccaceae</taxon>
        <taxon>Paroceanicella</taxon>
    </lineage>
</organism>